<organism evidence="11 12">
    <name type="scientific">Scleromatobacter humisilvae</name>
    <dbReference type="NCBI Taxonomy" id="2897159"/>
    <lineage>
        <taxon>Bacteria</taxon>
        <taxon>Pseudomonadati</taxon>
        <taxon>Pseudomonadota</taxon>
        <taxon>Betaproteobacteria</taxon>
        <taxon>Burkholderiales</taxon>
        <taxon>Sphaerotilaceae</taxon>
        <taxon>Scleromatobacter</taxon>
    </lineage>
</organism>
<dbReference type="EMBL" id="JAJLJH010000010">
    <property type="protein sequence ID" value="MCK9688872.1"/>
    <property type="molecule type" value="Genomic_DNA"/>
</dbReference>
<keyword evidence="5 8" id="KW-0472">Membrane</keyword>
<keyword evidence="4 8" id="KW-1133">Transmembrane helix</keyword>
<keyword evidence="9" id="KW-0732">Signal</keyword>
<sequence>MRLACLPAAKRLLASLAAAATTAALFAIAPIARAADKQINAVPRALALAPASAASTSTEGALIVGSKRFTESYILGEILRQTAATAGPAEHRQGLGNTAVVLAALKAGAIDVYPEYLGTIDAEILGHRAPASREVIARELAEQGLGLGAALGFANGYALAMPADEAERLHIAKISDLADHPDIVLGLSHEFLGRGDGWPGLSKRYGLTARPLGIDHGLSYDAMASGKIAVTDIYTTDAQIAPRHLRVLADDKDYFPHYDAVLLYRLDAATRHPAQWQALQGLANRIPAAAMIAMNGRAELRHEPFADIAKDFLGGHLDVSAPVADDAHSGHIGQRFLARLLAADLMPLLGQHLLLVAVAVLCATLLGVPLGAAAAAWPRSEGPVMATVGVLQTIPSLALLAMLIPLLGRIGTGPALVALTLYALLPIARNTATGLLGVPAGLREAGTALGLTPAQRWRAVDVRLALPTIMAGIGTAAVITVGTATIAAFVGAGGLGDRIVTGLALNDHAMLLAGAVPAAVLALLVQGLFALTERLATPRSAA</sequence>
<evidence type="ECO:0000259" key="10">
    <source>
        <dbReference type="PROSITE" id="PS50928"/>
    </source>
</evidence>
<dbReference type="Pfam" id="PF04069">
    <property type="entry name" value="OpuAC"/>
    <property type="match status" value="1"/>
</dbReference>
<dbReference type="Gene3D" id="1.10.3720.10">
    <property type="entry name" value="MetI-like"/>
    <property type="match status" value="1"/>
</dbReference>
<comment type="subcellular location">
    <subcellularLocation>
        <location evidence="1 8">Cell membrane</location>
        <topology evidence="1 8">Multi-pass membrane protein</topology>
    </subcellularLocation>
</comment>
<name>A0A9X1YN61_9BURK</name>
<dbReference type="PROSITE" id="PS50928">
    <property type="entry name" value="ABC_TM1"/>
    <property type="match status" value="1"/>
</dbReference>
<feature type="transmembrane region" description="Helical" evidence="8">
    <location>
        <begin position="464"/>
        <end position="490"/>
    </location>
</feature>
<evidence type="ECO:0000313" key="12">
    <source>
        <dbReference type="Proteomes" id="UP001139353"/>
    </source>
</evidence>
<evidence type="ECO:0000256" key="8">
    <source>
        <dbReference type="RuleBase" id="RU363032"/>
    </source>
</evidence>
<feature type="transmembrane region" description="Helical" evidence="8">
    <location>
        <begin position="410"/>
        <end position="428"/>
    </location>
</feature>
<dbReference type="SUPFAM" id="SSF53850">
    <property type="entry name" value="Periplasmic binding protein-like II"/>
    <property type="match status" value="1"/>
</dbReference>
<feature type="chain" id="PRO_5040775178" evidence="9">
    <location>
        <begin position="35"/>
        <end position="542"/>
    </location>
</feature>
<dbReference type="CDD" id="cd06261">
    <property type="entry name" value="TM_PBP2"/>
    <property type="match status" value="1"/>
</dbReference>
<reference evidence="11" key="1">
    <citation type="submission" date="2021-11" db="EMBL/GenBank/DDBJ databases">
        <title>BS-T2-15 a new species belonging to the Comamonadaceae family isolated from the soil of a French oak forest.</title>
        <authorList>
            <person name="Mieszkin S."/>
            <person name="Alain K."/>
        </authorList>
    </citation>
    <scope>NUCLEOTIDE SEQUENCE</scope>
    <source>
        <strain evidence="11">BS-T2-15</strain>
    </source>
</reference>
<comment type="similarity">
    <text evidence="8">Belongs to the binding-protein-dependent transport system permease family.</text>
</comment>
<dbReference type="InterPro" id="IPR035906">
    <property type="entry name" value="MetI-like_sf"/>
</dbReference>
<evidence type="ECO:0000256" key="6">
    <source>
        <dbReference type="ARBA" id="ARBA00035642"/>
    </source>
</evidence>
<feature type="transmembrane region" description="Helical" evidence="8">
    <location>
        <begin position="510"/>
        <end position="531"/>
    </location>
</feature>
<keyword evidence="2 8" id="KW-0813">Transport</keyword>
<dbReference type="GO" id="GO:0022857">
    <property type="term" value="F:transmembrane transporter activity"/>
    <property type="evidence" value="ECO:0007669"/>
    <property type="project" value="InterPro"/>
</dbReference>
<evidence type="ECO:0000256" key="1">
    <source>
        <dbReference type="ARBA" id="ARBA00004651"/>
    </source>
</evidence>
<dbReference type="InterPro" id="IPR000515">
    <property type="entry name" value="MetI-like"/>
</dbReference>
<protein>
    <submittedName>
        <fullName evidence="11">ABC transporter permease subunit</fullName>
    </submittedName>
</protein>
<dbReference type="AlphaFoldDB" id="A0A9X1YN61"/>
<keyword evidence="12" id="KW-1185">Reference proteome</keyword>
<dbReference type="RefSeq" id="WP_275684910.1">
    <property type="nucleotide sequence ID" value="NZ_JAJLJH010000010.1"/>
</dbReference>
<dbReference type="FunFam" id="1.10.3720.10:FF:000001">
    <property type="entry name" value="Glycine betaine ABC transporter, permease"/>
    <property type="match status" value="1"/>
</dbReference>
<keyword evidence="3 8" id="KW-0812">Transmembrane</keyword>
<feature type="transmembrane region" description="Helical" evidence="8">
    <location>
        <begin position="353"/>
        <end position="377"/>
    </location>
</feature>
<feature type="transmembrane region" description="Helical" evidence="8">
    <location>
        <begin position="384"/>
        <end position="404"/>
    </location>
</feature>
<dbReference type="Pfam" id="PF00528">
    <property type="entry name" value="BPD_transp_1"/>
    <property type="match status" value="1"/>
</dbReference>
<dbReference type="SUPFAM" id="SSF161098">
    <property type="entry name" value="MetI-like"/>
    <property type="match status" value="1"/>
</dbReference>
<evidence type="ECO:0000256" key="5">
    <source>
        <dbReference type="ARBA" id="ARBA00023136"/>
    </source>
</evidence>
<evidence type="ECO:0000256" key="3">
    <source>
        <dbReference type="ARBA" id="ARBA00022692"/>
    </source>
</evidence>
<comment type="similarity">
    <text evidence="7">In the N-terminal section; belongs to the binding-protein-dependent transport system permease family.</text>
</comment>
<dbReference type="GO" id="GO:0043190">
    <property type="term" value="C:ATP-binding cassette (ABC) transporter complex"/>
    <property type="evidence" value="ECO:0007669"/>
    <property type="project" value="InterPro"/>
</dbReference>
<evidence type="ECO:0000256" key="4">
    <source>
        <dbReference type="ARBA" id="ARBA00022989"/>
    </source>
</evidence>
<evidence type="ECO:0000256" key="2">
    <source>
        <dbReference type="ARBA" id="ARBA00022448"/>
    </source>
</evidence>
<accession>A0A9X1YN61</accession>
<comment type="caution">
    <text evidence="11">The sequence shown here is derived from an EMBL/GenBank/DDBJ whole genome shotgun (WGS) entry which is preliminary data.</text>
</comment>
<dbReference type="PANTHER" id="PTHR30177:SF4">
    <property type="entry name" value="OSMOPROTECTANT IMPORT PERMEASE PROTEIN OSMW"/>
    <property type="match status" value="1"/>
</dbReference>
<dbReference type="InterPro" id="IPR051204">
    <property type="entry name" value="ABC_transp_perm/SBD"/>
</dbReference>
<feature type="domain" description="ABC transmembrane type-1" evidence="10">
    <location>
        <begin position="349"/>
        <end position="529"/>
    </location>
</feature>
<dbReference type="GO" id="GO:0031460">
    <property type="term" value="P:glycine betaine transport"/>
    <property type="evidence" value="ECO:0007669"/>
    <property type="project" value="UniProtKB-ARBA"/>
</dbReference>
<feature type="signal peptide" evidence="9">
    <location>
        <begin position="1"/>
        <end position="34"/>
    </location>
</feature>
<evidence type="ECO:0000256" key="9">
    <source>
        <dbReference type="SAM" id="SignalP"/>
    </source>
</evidence>
<dbReference type="InterPro" id="IPR007210">
    <property type="entry name" value="ABC_Gly_betaine_transp_sub-bd"/>
</dbReference>
<dbReference type="Gene3D" id="3.40.190.10">
    <property type="entry name" value="Periplasmic binding protein-like II"/>
    <property type="match status" value="1"/>
</dbReference>
<dbReference type="PANTHER" id="PTHR30177">
    <property type="entry name" value="GLYCINE BETAINE/L-PROLINE TRANSPORT SYSTEM PERMEASE PROTEIN PROW"/>
    <property type="match status" value="1"/>
</dbReference>
<comment type="similarity">
    <text evidence="6">In the C-terminal section; belongs to the OsmX family.</text>
</comment>
<gene>
    <name evidence="11" type="ORF">LPC04_24420</name>
</gene>
<evidence type="ECO:0000313" key="11">
    <source>
        <dbReference type="EMBL" id="MCK9688872.1"/>
    </source>
</evidence>
<proteinExistence type="inferred from homology"/>
<dbReference type="Gene3D" id="3.40.190.120">
    <property type="entry name" value="Osmoprotection protein (prox), domain 2"/>
    <property type="match status" value="1"/>
</dbReference>
<dbReference type="Proteomes" id="UP001139353">
    <property type="component" value="Unassembled WGS sequence"/>
</dbReference>
<evidence type="ECO:0000256" key="7">
    <source>
        <dbReference type="ARBA" id="ARBA00035652"/>
    </source>
</evidence>